<dbReference type="AlphaFoldDB" id="Q2S951"/>
<proteinExistence type="predicted"/>
<accession>Q2S951</accession>
<dbReference type="Gene3D" id="2.60.120.260">
    <property type="entry name" value="Galactose-binding domain-like"/>
    <property type="match status" value="1"/>
</dbReference>
<dbReference type="SUPFAM" id="SSF49785">
    <property type="entry name" value="Galactose-binding domain-like"/>
    <property type="match status" value="1"/>
</dbReference>
<keyword evidence="1" id="KW-0812">Transmembrane</keyword>
<feature type="transmembrane region" description="Helical" evidence="1">
    <location>
        <begin position="412"/>
        <end position="435"/>
    </location>
</feature>
<name>Q2S951_HAHCH</name>
<dbReference type="InterPro" id="IPR008979">
    <property type="entry name" value="Galactose-bd-like_sf"/>
</dbReference>
<dbReference type="STRING" id="349521.HCH_06178"/>
<dbReference type="RefSeq" id="WP_011399881.1">
    <property type="nucleotide sequence ID" value="NC_007645.1"/>
</dbReference>
<dbReference type="HOGENOM" id="CLU_547208_0_0_6"/>
<evidence type="ECO:0000313" key="2">
    <source>
        <dbReference type="EMBL" id="ABC32823.1"/>
    </source>
</evidence>
<keyword evidence="1" id="KW-0472">Membrane</keyword>
<evidence type="ECO:0000256" key="1">
    <source>
        <dbReference type="SAM" id="Phobius"/>
    </source>
</evidence>
<dbReference type="KEGG" id="hch:HCH_06178"/>
<protein>
    <submittedName>
        <fullName evidence="2">Uncharacterized protein</fullName>
    </submittedName>
</protein>
<dbReference type="EMBL" id="CP000155">
    <property type="protein sequence ID" value="ABC32823.1"/>
    <property type="molecule type" value="Genomic_DNA"/>
</dbReference>
<evidence type="ECO:0000313" key="3">
    <source>
        <dbReference type="Proteomes" id="UP000000238"/>
    </source>
</evidence>
<sequence length="498" mass="54610">MLWRSARQGLQASRKIFPALLAFSLLLGLMTTYALELKNQQGVRLNWDGARWITAPDARAVSYFRKVFIVRAAPYKAFLKLAGTENYKLYINGVEIAVKSAPTSEPIWLGAVESYLRPGRNVIAVRVEKSSLGGAPAMILSLRVQDSQGQEQLLVSDNAWKASFTPASGGADNRIWYQYGFYDADWRTPHLANGLEPPSISGNVDYGYFLWSRTSALEPVWRSGGDRASEARFVLTLPFSRAALQNAWLMTQCNGTFKVNVNQRRLGDYASDYPQIKVINLFQPLGAGPANKIEVFADCDPAHGIGLQAVAQTGEDRFISFPGIDWRVSPVSATDAPAHYERPAYTPHIRQVSTESVENAPIRFEDPSLEVMRQISYPELILRALKWCAIWLLLNVLTSAGLLLALGGLPRLVAAINLLLTSLACFGALLCALALDARLLTTTIFNLSVVTGLFGAALMSQAVSALQLRSAHFEPGPVSKTQQISGAGVHRQVLEESL</sequence>
<gene>
    <name evidence="2" type="ordered locus">HCH_06178</name>
</gene>
<feature type="transmembrane region" description="Helical" evidence="1">
    <location>
        <begin position="384"/>
        <end position="405"/>
    </location>
</feature>
<keyword evidence="3" id="KW-1185">Reference proteome</keyword>
<dbReference type="Proteomes" id="UP000000238">
    <property type="component" value="Chromosome"/>
</dbReference>
<reference evidence="2 3" key="1">
    <citation type="journal article" date="2005" name="Nucleic Acids Res.">
        <title>Genomic blueprint of Hahella chejuensis, a marine microbe producing an algicidal agent.</title>
        <authorList>
            <person name="Jeong H."/>
            <person name="Yim J.H."/>
            <person name="Lee C."/>
            <person name="Choi S.-H."/>
            <person name="Park Y.K."/>
            <person name="Yoon S.H."/>
            <person name="Hur C.-G."/>
            <person name="Kang H.-Y."/>
            <person name="Kim D."/>
            <person name="Lee H.H."/>
            <person name="Park K.H."/>
            <person name="Park S.-H."/>
            <person name="Park H.-S."/>
            <person name="Lee H.K."/>
            <person name="Oh T.K."/>
            <person name="Kim J.F."/>
        </authorList>
    </citation>
    <scope>NUCLEOTIDE SEQUENCE [LARGE SCALE GENOMIC DNA]</scope>
    <source>
        <strain evidence="2 3">KCTC 2396</strain>
    </source>
</reference>
<feature type="transmembrane region" description="Helical" evidence="1">
    <location>
        <begin position="441"/>
        <end position="459"/>
    </location>
</feature>
<dbReference type="OrthoDB" id="9761045at2"/>
<dbReference type="eggNOG" id="COG2133">
    <property type="taxonomic scope" value="Bacteria"/>
</dbReference>
<organism evidence="2 3">
    <name type="scientific">Hahella chejuensis (strain KCTC 2396)</name>
    <dbReference type="NCBI Taxonomy" id="349521"/>
    <lineage>
        <taxon>Bacteria</taxon>
        <taxon>Pseudomonadati</taxon>
        <taxon>Pseudomonadota</taxon>
        <taxon>Gammaproteobacteria</taxon>
        <taxon>Oceanospirillales</taxon>
        <taxon>Hahellaceae</taxon>
        <taxon>Hahella</taxon>
    </lineage>
</organism>
<keyword evidence="1" id="KW-1133">Transmembrane helix</keyword>